<dbReference type="Pfam" id="PF13524">
    <property type="entry name" value="Glyco_trans_1_2"/>
    <property type="match status" value="1"/>
</dbReference>
<dbReference type="KEGG" id="sus:Acid_3014"/>
<feature type="domain" description="Spore protein YkvP/CgeB glycosyl transferase-like" evidence="1">
    <location>
        <begin position="203"/>
        <end position="354"/>
    </location>
</feature>
<dbReference type="eggNOG" id="COG4641">
    <property type="taxonomic scope" value="Bacteria"/>
</dbReference>
<evidence type="ECO:0000259" key="1">
    <source>
        <dbReference type="Pfam" id="PF13524"/>
    </source>
</evidence>
<name>Q022V3_SOLUE</name>
<dbReference type="HOGENOM" id="CLU_719499_0_0_0"/>
<sequence length="370" mass="42576">MRFVIFTHSLVSDWNHGNAHFLRGIATELLELEHEVRIFEPRDGWSRQNLLAEYGESPLMEFAQFYPRLHSTLYEQTTLDLAAALEGADVVLVHEWNAHDLVRRIGQYRAEQDRFRLFFHDTHHRSVTDPAAMARFDLRHYDGVLAYGGVIRDLYVRHGWTRAAWTWHEAADTRVFRVRSAPKEADLVWIGNWGDGERSAELREFLIEPVRALGLKARVYGVRYPAHALQLLSESGIEYGGWLPNYRVPEVFSRYRVTVHIPRRPYVESLPGIPTIRPFEAMACGIPLVSAPWQDSERLFRPGLDFLVARDRAEMTASLQAVLCDESLAQDLAAHGLETIQERHTCAHRTAELLRLSRHIPEDAMMQGAH</sequence>
<evidence type="ECO:0000313" key="2">
    <source>
        <dbReference type="EMBL" id="ABJ83997.1"/>
    </source>
</evidence>
<dbReference type="STRING" id="234267.Acid_3014"/>
<dbReference type="SUPFAM" id="SSF53756">
    <property type="entry name" value="UDP-Glycosyltransferase/glycogen phosphorylase"/>
    <property type="match status" value="1"/>
</dbReference>
<dbReference type="InParanoid" id="Q022V3"/>
<dbReference type="InterPro" id="IPR055259">
    <property type="entry name" value="YkvP/CgeB_Glyco_trans-like"/>
</dbReference>
<organism evidence="2">
    <name type="scientific">Solibacter usitatus (strain Ellin6076)</name>
    <dbReference type="NCBI Taxonomy" id="234267"/>
    <lineage>
        <taxon>Bacteria</taxon>
        <taxon>Pseudomonadati</taxon>
        <taxon>Acidobacteriota</taxon>
        <taxon>Terriglobia</taxon>
        <taxon>Bryobacterales</taxon>
        <taxon>Solibacteraceae</taxon>
        <taxon>Candidatus Solibacter</taxon>
    </lineage>
</organism>
<dbReference type="AlphaFoldDB" id="Q022V3"/>
<dbReference type="Gene3D" id="3.40.50.2000">
    <property type="entry name" value="Glycogen Phosphorylase B"/>
    <property type="match status" value="2"/>
</dbReference>
<dbReference type="OrthoDB" id="110463at2"/>
<dbReference type="EMBL" id="CP000473">
    <property type="protein sequence ID" value="ABJ83997.1"/>
    <property type="molecule type" value="Genomic_DNA"/>
</dbReference>
<accession>Q022V3</accession>
<protein>
    <recommendedName>
        <fullName evidence="1">Spore protein YkvP/CgeB glycosyl transferase-like domain-containing protein</fullName>
    </recommendedName>
</protein>
<proteinExistence type="predicted"/>
<reference evidence="2" key="1">
    <citation type="submission" date="2006-10" db="EMBL/GenBank/DDBJ databases">
        <title>Complete sequence of Solibacter usitatus Ellin6076.</title>
        <authorList>
            <consortium name="US DOE Joint Genome Institute"/>
            <person name="Copeland A."/>
            <person name="Lucas S."/>
            <person name="Lapidus A."/>
            <person name="Barry K."/>
            <person name="Detter J.C."/>
            <person name="Glavina del Rio T."/>
            <person name="Hammon N."/>
            <person name="Israni S."/>
            <person name="Dalin E."/>
            <person name="Tice H."/>
            <person name="Pitluck S."/>
            <person name="Thompson L.S."/>
            <person name="Brettin T."/>
            <person name="Bruce D."/>
            <person name="Han C."/>
            <person name="Tapia R."/>
            <person name="Gilna P."/>
            <person name="Schmutz J."/>
            <person name="Larimer F."/>
            <person name="Land M."/>
            <person name="Hauser L."/>
            <person name="Kyrpides N."/>
            <person name="Mikhailova N."/>
            <person name="Janssen P.H."/>
            <person name="Kuske C.R."/>
            <person name="Richardson P."/>
        </authorList>
    </citation>
    <scope>NUCLEOTIDE SEQUENCE</scope>
    <source>
        <strain evidence="2">Ellin6076</strain>
    </source>
</reference>
<gene>
    <name evidence="2" type="ordered locus">Acid_3014</name>
</gene>